<protein>
    <submittedName>
        <fullName evidence="1">Uncharacterized protein</fullName>
    </submittedName>
</protein>
<dbReference type="EMBL" id="CADCVK010000361">
    <property type="protein sequence ID" value="CAA9497882.1"/>
    <property type="molecule type" value="Genomic_DNA"/>
</dbReference>
<proteinExistence type="predicted"/>
<sequence>EEVQALAADGTGAFYDLVRLSDGSGRRRALAVSALQPDAPDRGGRGLVRADCRLLHSERTLM</sequence>
<feature type="non-terminal residue" evidence="1">
    <location>
        <position position="62"/>
    </location>
</feature>
<name>A0A6J4SMG6_9ACTN</name>
<dbReference type="AlphaFoldDB" id="A0A6J4SMG6"/>
<feature type="non-terminal residue" evidence="1">
    <location>
        <position position="1"/>
    </location>
</feature>
<gene>
    <name evidence="1" type="ORF">AVDCRST_MAG12-2472</name>
</gene>
<evidence type="ECO:0000313" key="1">
    <source>
        <dbReference type="EMBL" id="CAA9497882.1"/>
    </source>
</evidence>
<accession>A0A6J4SMG6</accession>
<organism evidence="1">
    <name type="scientific">uncultured Rubrobacteraceae bacterium</name>
    <dbReference type="NCBI Taxonomy" id="349277"/>
    <lineage>
        <taxon>Bacteria</taxon>
        <taxon>Bacillati</taxon>
        <taxon>Actinomycetota</taxon>
        <taxon>Rubrobacteria</taxon>
        <taxon>Rubrobacterales</taxon>
        <taxon>Rubrobacteraceae</taxon>
        <taxon>environmental samples</taxon>
    </lineage>
</organism>
<reference evidence="1" key="1">
    <citation type="submission" date="2020-02" db="EMBL/GenBank/DDBJ databases">
        <authorList>
            <person name="Meier V. D."/>
        </authorList>
    </citation>
    <scope>NUCLEOTIDE SEQUENCE</scope>
    <source>
        <strain evidence="1">AVDCRST_MAG12</strain>
    </source>
</reference>